<accession>A0A9X1SYK6</accession>
<dbReference type="RefSeq" id="WP_231450053.1">
    <property type="nucleotide sequence ID" value="NZ_JAJOMB010000049.1"/>
</dbReference>
<gene>
    <name evidence="1" type="ORF">LR394_40555</name>
</gene>
<evidence type="ECO:0000313" key="1">
    <source>
        <dbReference type="EMBL" id="MCD5317201.1"/>
    </source>
</evidence>
<name>A0A9X1SYK6_9ACTN</name>
<dbReference type="AlphaFoldDB" id="A0A9X1SYK6"/>
<dbReference type="Proteomes" id="UP001138997">
    <property type="component" value="Unassembled WGS sequence"/>
</dbReference>
<comment type="caution">
    <text evidence="1">The sequence shown here is derived from an EMBL/GenBank/DDBJ whole genome shotgun (WGS) entry which is preliminary data.</text>
</comment>
<reference evidence="1" key="1">
    <citation type="submission" date="2021-11" db="EMBL/GenBank/DDBJ databases">
        <title>Streptomyces corallinus and Kineosporia corallina sp. nov., two new coral-derived marine actinobacteria.</title>
        <authorList>
            <person name="Buangrab K."/>
            <person name="Sutthacheep M."/>
            <person name="Yeemin T."/>
            <person name="Harunari E."/>
            <person name="Igarashi Y."/>
            <person name="Sripreechasak P."/>
            <person name="Kanchanasin P."/>
            <person name="Tanasupawat S."/>
            <person name="Phongsopitanun W."/>
        </authorList>
    </citation>
    <scope>NUCLEOTIDE SEQUENCE</scope>
    <source>
        <strain evidence="1">JCM 31032</strain>
    </source>
</reference>
<sequence>MLAVQADNTPVGWFWVDTRHPAGVPDCAVLLGLEARDVEFEAVVLAAAERFVAMRGIGAIEEGQLRRRLVVEDPVVRFVLAFVERFPEFRLDYEVHLDNEGGLLGHLFFGAGEGITDRIVEAYLGDGPNWRQQLEFLDEHVDRWGEEVLTVIGTSFLWRLPFPGQPGYRLAGQLPVRLRALFDQVRPAGLTRP</sequence>
<proteinExistence type="predicted"/>
<dbReference type="EMBL" id="JAJOMB010000049">
    <property type="protein sequence ID" value="MCD5317201.1"/>
    <property type="molecule type" value="Genomic_DNA"/>
</dbReference>
<protein>
    <submittedName>
        <fullName evidence="1">Uncharacterized protein</fullName>
    </submittedName>
</protein>
<organism evidence="1 2">
    <name type="scientific">Kineosporia babensis</name>
    <dbReference type="NCBI Taxonomy" id="499548"/>
    <lineage>
        <taxon>Bacteria</taxon>
        <taxon>Bacillati</taxon>
        <taxon>Actinomycetota</taxon>
        <taxon>Actinomycetes</taxon>
        <taxon>Kineosporiales</taxon>
        <taxon>Kineosporiaceae</taxon>
        <taxon>Kineosporia</taxon>
    </lineage>
</organism>
<evidence type="ECO:0000313" key="2">
    <source>
        <dbReference type="Proteomes" id="UP001138997"/>
    </source>
</evidence>
<keyword evidence="2" id="KW-1185">Reference proteome</keyword>